<reference evidence="3" key="1">
    <citation type="submission" date="2019-03" db="EMBL/GenBank/DDBJ databases">
        <title>Snf2 controls pulcherriminic acid biosynthesis and connects pigmentation and antifungal activity of the yeast Metschnikowia pulcherrima.</title>
        <authorList>
            <person name="Gore-Lloyd D."/>
            <person name="Sumann I."/>
            <person name="Brachmann A.O."/>
            <person name="Schneeberger K."/>
            <person name="Ortiz-Merino R.A."/>
            <person name="Moreno-Beltran M."/>
            <person name="Schlaefli M."/>
            <person name="Kirner P."/>
            <person name="Santos Kron A."/>
            <person name="Wolfe K.H."/>
            <person name="Piel J."/>
            <person name="Ahrens C.H."/>
            <person name="Henk D."/>
            <person name="Freimoser F.M."/>
        </authorList>
    </citation>
    <scope>NUCLEOTIDE SEQUENCE [LARGE SCALE GENOMIC DNA]</scope>
    <source>
        <strain evidence="3">APC 1.2</strain>
    </source>
</reference>
<organism evidence="2 3">
    <name type="scientific">Metschnikowia aff. pulcherrima</name>
    <dbReference type="NCBI Taxonomy" id="2163413"/>
    <lineage>
        <taxon>Eukaryota</taxon>
        <taxon>Fungi</taxon>
        <taxon>Dikarya</taxon>
        <taxon>Ascomycota</taxon>
        <taxon>Saccharomycotina</taxon>
        <taxon>Pichiomycetes</taxon>
        <taxon>Metschnikowiaceae</taxon>
        <taxon>Metschnikowia</taxon>
    </lineage>
</organism>
<sequence length="223" mass="25191">MKLTICALLSTVALALTTGSPSQNSDSVLNETDVPKGFPTNAAQLGDMVDKFYADLDKAFAHKIDVEKWHLARMEFKVLESVTKWIQPKLTDHGQWQINHTISQIKQYLLPRRDAQVVYACNNGDKNDYCLYYKFESYAADIKGLEIEANTWAKFYVSDDQDAVMQEAINEQLESTKVGIDRLKAAPVELWKTEPRAEEVQKSLERSGDIIDSALAAMQAKRL</sequence>
<keyword evidence="3" id="KW-1185">Reference proteome</keyword>
<evidence type="ECO:0000313" key="3">
    <source>
        <dbReference type="Proteomes" id="UP000292447"/>
    </source>
</evidence>
<dbReference type="Proteomes" id="UP000292447">
    <property type="component" value="Chromosome III"/>
</dbReference>
<feature type="signal peptide" evidence="1">
    <location>
        <begin position="1"/>
        <end position="15"/>
    </location>
</feature>
<accession>A0A4V1AEA4</accession>
<dbReference type="EMBL" id="CP034458">
    <property type="protein sequence ID" value="QBM88523.1"/>
    <property type="molecule type" value="Genomic_DNA"/>
</dbReference>
<gene>
    <name evidence="2" type="ORF">METSCH_C04940</name>
</gene>
<name>A0A4V1AEA4_9ASCO</name>
<dbReference type="AlphaFoldDB" id="A0A4V1AEA4"/>
<keyword evidence="1" id="KW-0732">Signal</keyword>
<evidence type="ECO:0000313" key="2">
    <source>
        <dbReference type="EMBL" id="QBM88523.1"/>
    </source>
</evidence>
<feature type="chain" id="PRO_5020222747" evidence="1">
    <location>
        <begin position="16"/>
        <end position="223"/>
    </location>
</feature>
<evidence type="ECO:0000256" key="1">
    <source>
        <dbReference type="SAM" id="SignalP"/>
    </source>
</evidence>
<proteinExistence type="predicted"/>
<protein>
    <submittedName>
        <fullName evidence="2">Uncharacterized protein</fullName>
    </submittedName>
</protein>